<evidence type="ECO:0000256" key="6">
    <source>
        <dbReference type="ARBA" id="ARBA00022666"/>
    </source>
</evidence>
<dbReference type="Gene3D" id="2.60.120.330">
    <property type="entry name" value="B-lactam Antibiotic, Isopenicillin N Synthase, Chain"/>
    <property type="match status" value="1"/>
</dbReference>
<evidence type="ECO:0000256" key="11">
    <source>
        <dbReference type="RuleBase" id="RU003682"/>
    </source>
</evidence>
<dbReference type="AlphaFoldDB" id="A0A368BK11"/>
<dbReference type="EC" id="1.14.20.7" evidence="3"/>
<dbReference type="SUPFAM" id="SSF51197">
    <property type="entry name" value="Clavaminate synthase-like"/>
    <property type="match status" value="1"/>
</dbReference>
<keyword evidence="11" id="KW-0560">Oxidoreductase</keyword>
<evidence type="ECO:0000256" key="10">
    <source>
        <dbReference type="ARBA" id="ARBA00049359"/>
    </source>
</evidence>
<dbReference type="InterPro" id="IPR027443">
    <property type="entry name" value="IPNS-like_sf"/>
</dbReference>
<dbReference type="InterPro" id="IPR050231">
    <property type="entry name" value="Iron_ascorbate_oxido_reductase"/>
</dbReference>
<feature type="domain" description="Fe2OG dioxygenase" evidence="12">
    <location>
        <begin position="157"/>
        <end position="259"/>
    </location>
</feature>
<evidence type="ECO:0000256" key="7">
    <source>
        <dbReference type="ARBA" id="ARBA00031011"/>
    </source>
</evidence>
<evidence type="ECO:0000256" key="9">
    <source>
        <dbReference type="ARBA" id="ARBA00047725"/>
    </source>
</evidence>
<dbReference type="PANTHER" id="PTHR47990">
    <property type="entry name" value="2-OXOGLUTARATE (2OG) AND FE(II)-DEPENDENT OXYGENASE SUPERFAMILY PROTEIN-RELATED"/>
    <property type="match status" value="1"/>
</dbReference>
<evidence type="ECO:0000256" key="4">
    <source>
        <dbReference type="ARBA" id="ARBA00012531"/>
    </source>
</evidence>
<evidence type="ECO:0000313" key="13">
    <source>
        <dbReference type="EMBL" id="RCL37415.1"/>
    </source>
</evidence>
<reference evidence="13 14" key="1">
    <citation type="journal article" date="2018" name="Microbiome">
        <title>Fine metagenomic profile of the Mediterranean stratified and mixed water columns revealed by assembly and recruitment.</title>
        <authorList>
            <person name="Haro-Moreno J.M."/>
            <person name="Lopez-Perez M."/>
            <person name="De La Torre J.R."/>
            <person name="Picazo A."/>
            <person name="Camacho A."/>
            <person name="Rodriguez-Valera F."/>
        </authorList>
    </citation>
    <scope>NUCLEOTIDE SEQUENCE [LARGE SCALE GENOMIC DNA]</scope>
    <source>
        <strain evidence="13">MED-G83</strain>
    </source>
</reference>
<dbReference type="EMBL" id="QOPD01000010">
    <property type="protein sequence ID" value="RCL37415.1"/>
    <property type="molecule type" value="Genomic_DNA"/>
</dbReference>
<evidence type="ECO:0000256" key="1">
    <source>
        <dbReference type="ARBA" id="ARBA00001954"/>
    </source>
</evidence>
<keyword evidence="11" id="KW-0408">Iron</keyword>
<comment type="catalytic activity">
    <reaction evidence="9">
        <text>2-oxoglutarate + O2 + 2 H(+) = ethene + 3 CO2 + H2O</text>
        <dbReference type="Rhea" id="RHEA:31523"/>
        <dbReference type="ChEBI" id="CHEBI:15377"/>
        <dbReference type="ChEBI" id="CHEBI:15378"/>
        <dbReference type="ChEBI" id="CHEBI:15379"/>
        <dbReference type="ChEBI" id="CHEBI:16526"/>
        <dbReference type="ChEBI" id="CHEBI:16810"/>
        <dbReference type="ChEBI" id="CHEBI:18153"/>
        <dbReference type="EC" id="1.13.12.19"/>
    </reaction>
</comment>
<evidence type="ECO:0000256" key="2">
    <source>
        <dbReference type="ARBA" id="ARBA00004767"/>
    </source>
</evidence>
<organism evidence="13 14">
    <name type="scientific">SAR86 cluster bacterium</name>
    <dbReference type="NCBI Taxonomy" id="2030880"/>
    <lineage>
        <taxon>Bacteria</taxon>
        <taxon>Pseudomonadati</taxon>
        <taxon>Pseudomonadota</taxon>
        <taxon>Gammaproteobacteria</taxon>
        <taxon>SAR86 cluster</taxon>
    </lineage>
</organism>
<gene>
    <name evidence="13" type="ORF">DBW97_04930</name>
</gene>
<dbReference type="GO" id="GO:0009693">
    <property type="term" value="P:ethylene biosynthetic process"/>
    <property type="evidence" value="ECO:0007669"/>
    <property type="project" value="UniProtKB-KW"/>
</dbReference>
<proteinExistence type="inferred from homology"/>
<dbReference type="Pfam" id="PF03171">
    <property type="entry name" value="2OG-FeII_Oxy"/>
    <property type="match status" value="1"/>
</dbReference>
<protein>
    <recommendedName>
        <fullName evidence="5">2-oxoglutarate-dependent ethylene/succinate-forming enzyme</fullName>
        <ecNumber evidence="4">1.13.12.19</ecNumber>
        <ecNumber evidence="3">1.14.20.7</ecNumber>
    </recommendedName>
    <alternativeName>
        <fullName evidence="7">2-oxoglutarate dioxygenase (ethylene-forming)</fullName>
    </alternativeName>
    <alternativeName>
        <fullName evidence="8">2-oxoglutarate/L-arginine monooxygenase/decarboxylase (succinate-forming)</fullName>
    </alternativeName>
</protein>
<dbReference type="Pfam" id="PF14226">
    <property type="entry name" value="DIOX_N"/>
    <property type="match status" value="1"/>
</dbReference>
<dbReference type="Proteomes" id="UP000252147">
    <property type="component" value="Unassembled WGS sequence"/>
</dbReference>
<comment type="cofactor">
    <cofactor evidence="1">
        <name>Fe(2+)</name>
        <dbReference type="ChEBI" id="CHEBI:29033"/>
    </cofactor>
</comment>
<evidence type="ECO:0000256" key="5">
    <source>
        <dbReference type="ARBA" id="ARBA00019045"/>
    </source>
</evidence>
<evidence type="ECO:0000256" key="3">
    <source>
        <dbReference type="ARBA" id="ARBA00012293"/>
    </source>
</evidence>
<keyword evidence="6" id="KW-0266">Ethylene biosynthesis</keyword>
<comment type="pathway">
    <text evidence="2">Alkene biosynthesis; ethylene biosynthesis via 2-oxoglutarate.</text>
</comment>
<keyword evidence="11" id="KW-0479">Metal-binding</keyword>
<dbReference type="InterPro" id="IPR005123">
    <property type="entry name" value="Oxoglu/Fe-dep_dioxygenase_dom"/>
</dbReference>
<evidence type="ECO:0000313" key="14">
    <source>
        <dbReference type="Proteomes" id="UP000252147"/>
    </source>
</evidence>
<evidence type="ECO:0000256" key="8">
    <source>
        <dbReference type="ARBA" id="ARBA00031282"/>
    </source>
</evidence>
<comment type="catalytic activity">
    <reaction evidence="10">
        <text>L-arginine + 2-oxoglutarate + O2 = guanidine + L-glutamate 5-semialdehyde + succinate + CO2</text>
        <dbReference type="Rhea" id="RHEA:31535"/>
        <dbReference type="ChEBI" id="CHEBI:15379"/>
        <dbReference type="ChEBI" id="CHEBI:16526"/>
        <dbReference type="ChEBI" id="CHEBI:16810"/>
        <dbReference type="ChEBI" id="CHEBI:30031"/>
        <dbReference type="ChEBI" id="CHEBI:30087"/>
        <dbReference type="ChEBI" id="CHEBI:32682"/>
        <dbReference type="ChEBI" id="CHEBI:58066"/>
        <dbReference type="EC" id="1.14.20.7"/>
    </reaction>
</comment>
<dbReference type="GO" id="GO:0102276">
    <property type="term" value="F:2-oxoglutarate oxygenase/decarboxylase (ethylene-forming) activity"/>
    <property type="evidence" value="ECO:0007669"/>
    <property type="project" value="UniProtKB-EC"/>
</dbReference>
<dbReference type="GO" id="GO:0046872">
    <property type="term" value="F:metal ion binding"/>
    <property type="evidence" value="ECO:0007669"/>
    <property type="project" value="UniProtKB-KW"/>
</dbReference>
<dbReference type="PROSITE" id="PS51471">
    <property type="entry name" value="FE2OG_OXY"/>
    <property type="match status" value="1"/>
</dbReference>
<dbReference type="InterPro" id="IPR044861">
    <property type="entry name" value="IPNS-like_FE2OG_OXY"/>
</dbReference>
<sequence length="287" mass="32593">MPSIPSIEYSLLEKGDLKTVNFLENYLNDVGFFVIKNHPLPKSTIKDVFDYSKELFDLKLEHKLKYKVPNCNGAVGYTPYGIETAMNEKVADQKEFWHQGSNSNPDLLPNVYPDEMNDPYKIDDLFLQFEDIAKSVLACFKSFNISYNAELSDIANNGNSTLRLIHYPQTESNNEHRARAHSDVNLITLLVGGNESGLEAQNRNGEWVDCSCNENEIICNVGDMLEIVSNGQLKSTIHRVVSKGNSDRSRYSIPFFLHPRPEVILDPQTNLTADDFLTQRLKDINLK</sequence>
<name>A0A368BK11_9GAMM</name>
<dbReference type="EC" id="1.13.12.19" evidence="4"/>
<dbReference type="InterPro" id="IPR026992">
    <property type="entry name" value="DIOX_N"/>
</dbReference>
<evidence type="ECO:0000259" key="12">
    <source>
        <dbReference type="PROSITE" id="PS51471"/>
    </source>
</evidence>
<accession>A0A368BK11</accession>
<comment type="caution">
    <text evidence="13">The sequence shown here is derived from an EMBL/GenBank/DDBJ whole genome shotgun (WGS) entry which is preliminary data.</text>
</comment>
<comment type="similarity">
    <text evidence="11">Belongs to the iron/ascorbate-dependent oxidoreductase family.</text>
</comment>